<evidence type="ECO:0000313" key="1">
    <source>
        <dbReference type="EMBL" id="QNO56182.1"/>
    </source>
</evidence>
<organism evidence="1">
    <name type="scientific">Candidatus Methanophaga sp. ANME-1 ERB7</name>
    <dbReference type="NCBI Taxonomy" id="2759913"/>
    <lineage>
        <taxon>Archaea</taxon>
        <taxon>Methanobacteriati</taxon>
        <taxon>Methanobacteriota</taxon>
        <taxon>Stenosarchaea group</taxon>
        <taxon>Methanomicrobia</taxon>
        <taxon>Candidatus Methanophagales</taxon>
        <taxon>Candidatus Methanophagaceae</taxon>
        <taxon>Candidatus Methanophaga</taxon>
    </lineage>
</organism>
<name>A0A7G9Z7E8_9EURY</name>
<accession>A0A7G9Z7E8</accession>
<dbReference type="EMBL" id="MT631649">
    <property type="protein sequence ID" value="QNO56182.1"/>
    <property type="molecule type" value="Genomic_DNA"/>
</dbReference>
<dbReference type="AlphaFoldDB" id="A0A7G9Z7E8"/>
<protein>
    <submittedName>
        <fullName evidence="1">Uncharacterized protein</fullName>
    </submittedName>
</protein>
<sequence length="92" mass="10899">MIDKSQVCRALGPKVDCGTRLNKNEEFDFFRSEETMFLLVSDFKGLYKKQRSIFEDFKDQFSIDYSDYIGRLIILDIHESVENIQSLDNYLK</sequence>
<proteinExistence type="predicted"/>
<reference evidence="1" key="1">
    <citation type="submission" date="2020-06" db="EMBL/GenBank/DDBJ databases">
        <title>Unique genomic features of the anaerobic methanotrophic archaea.</title>
        <authorList>
            <person name="Chadwick G.L."/>
            <person name="Skennerton C.T."/>
            <person name="Laso-Perez R."/>
            <person name="Leu A.O."/>
            <person name="Speth D.R."/>
            <person name="Yu H."/>
            <person name="Morgan-Lang C."/>
            <person name="Hatzenpichler R."/>
            <person name="Goudeau D."/>
            <person name="Malmstrom R."/>
            <person name="Brazelton W.J."/>
            <person name="Woyke T."/>
            <person name="Hallam S.J."/>
            <person name="Tyson G.W."/>
            <person name="Wegener G."/>
            <person name="Boetius A."/>
            <person name="Orphan V."/>
        </authorList>
    </citation>
    <scope>NUCLEOTIDE SEQUENCE</scope>
</reference>
<gene>
    <name evidence="1" type="ORF">FDFOPPHA_00007</name>
</gene>